<evidence type="ECO:0000256" key="5">
    <source>
        <dbReference type="ARBA" id="ARBA00022801"/>
    </source>
</evidence>
<evidence type="ECO:0000256" key="4">
    <source>
        <dbReference type="ARBA" id="ARBA00022759"/>
    </source>
</evidence>
<dbReference type="Proteomes" id="UP000500806">
    <property type="component" value="Chromosome"/>
</dbReference>
<keyword evidence="4" id="KW-0255">Endonuclease</keyword>
<evidence type="ECO:0000256" key="2">
    <source>
        <dbReference type="ARBA" id="ARBA00022694"/>
    </source>
</evidence>
<reference evidence="8 9" key="1">
    <citation type="submission" date="2018-04" db="EMBL/GenBank/DDBJ databases">
        <title>Polynucleobacter sp. LimPoW16 genome.</title>
        <authorList>
            <person name="Hahn M.W."/>
        </authorList>
    </citation>
    <scope>NUCLEOTIDE SEQUENCE [LARGE SCALE GENOMIC DNA]</scope>
    <source>
        <strain evidence="8 9">LimPoW16</strain>
    </source>
</reference>
<dbReference type="PANTHER" id="PTHR33992">
    <property type="entry name" value="RIBONUCLEASE P PROTEIN COMPONENT"/>
    <property type="match status" value="1"/>
</dbReference>
<dbReference type="InterPro" id="IPR020568">
    <property type="entry name" value="Ribosomal_Su5_D2-typ_SF"/>
</dbReference>
<dbReference type="GO" id="GO:0000049">
    <property type="term" value="F:tRNA binding"/>
    <property type="evidence" value="ECO:0007669"/>
    <property type="project" value="InterPro"/>
</dbReference>
<protein>
    <recommendedName>
        <fullName evidence="7">Ribonuclease P protein component</fullName>
        <ecNumber evidence="7">3.1.26.5</ecNumber>
    </recommendedName>
</protein>
<evidence type="ECO:0000313" key="9">
    <source>
        <dbReference type="Proteomes" id="UP000500806"/>
    </source>
</evidence>
<dbReference type="EC" id="3.1.26.5" evidence="7"/>
<accession>A0A6M9PL02</accession>
<proteinExistence type="predicted"/>
<dbReference type="GO" id="GO:0042781">
    <property type="term" value="F:3'-tRNA processing endoribonuclease activity"/>
    <property type="evidence" value="ECO:0007669"/>
    <property type="project" value="TreeGrafter"/>
</dbReference>
<gene>
    <name evidence="8" type="primary">rnpA</name>
    <name evidence="8" type="ORF">DCO16_11120</name>
</gene>
<dbReference type="AlphaFoldDB" id="A0A6M9PL02"/>
<dbReference type="EMBL" id="CP028941">
    <property type="protein sequence ID" value="QKM63540.1"/>
    <property type="molecule type" value="Genomic_DNA"/>
</dbReference>
<dbReference type="NCBIfam" id="TIGR00188">
    <property type="entry name" value="rnpA"/>
    <property type="match status" value="1"/>
</dbReference>
<dbReference type="PROSITE" id="PS00648">
    <property type="entry name" value="RIBONUCLEASE_P"/>
    <property type="match status" value="1"/>
</dbReference>
<evidence type="ECO:0000256" key="6">
    <source>
        <dbReference type="ARBA" id="ARBA00022884"/>
    </source>
</evidence>
<name>A0A6M9PL02_9BURK</name>
<dbReference type="Gene3D" id="3.30.230.10">
    <property type="match status" value="1"/>
</dbReference>
<dbReference type="GO" id="GO:0004526">
    <property type="term" value="F:ribonuclease P activity"/>
    <property type="evidence" value="ECO:0007669"/>
    <property type="project" value="UniProtKB-UniRule"/>
</dbReference>
<keyword evidence="2" id="KW-0819">tRNA processing</keyword>
<dbReference type="Pfam" id="PF00825">
    <property type="entry name" value="Ribonuclease_P"/>
    <property type="match status" value="1"/>
</dbReference>
<dbReference type="InterPro" id="IPR020539">
    <property type="entry name" value="RNase_P_CS"/>
</dbReference>
<evidence type="ECO:0000313" key="8">
    <source>
        <dbReference type="EMBL" id="QKM63540.1"/>
    </source>
</evidence>
<keyword evidence="9" id="KW-1185">Reference proteome</keyword>
<dbReference type="PANTHER" id="PTHR33992:SF1">
    <property type="entry name" value="RIBONUCLEASE P PROTEIN COMPONENT"/>
    <property type="match status" value="1"/>
</dbReference>
<evidence type="ECO:0000256" key="7">
    <source>
        <dbReference type="NCBIfam" id="TIGR00188"/>
    </source>
</evidence>
<keyword evidence="6" id="KW-0694">RNA-binding</keyword>
<organism evidence="8 9">
    <name type="scientific">Polynucleobacter antarcticus</name>
    <dbReference type="NCBI Taxonomy" id="1743162"/>
    <lineage>
        <taxon>Bacteria</taxon>
        <taxon>Pseudomonadati</taxon>
        <taxon>Pseudomonadota</taxon>
        <taxon>Betaproteobacteria</taxon>
        <taxon>Burkholderiales</taxon>
        <taxon>Burkholderiaceae</taxon>
        <taxon>Polynucleobacter</taxon>
    </lineage>
</organism>
<dbReference type="GO" id="GO:0030677">
    <property type="term" value="C:ribonuclease P complex"/>
    <property type="evidence" value="ECO:0007669"/>
    <property type="project" value="TreeGrafter"/>
</dbReference>
<comment type="function">
    <text evidence="1">RNaseP catalyzes the removal of the 5'-leader sequence from pre-tRNA to produce the mature 5'-terminus. It can also cleave other RNA substrates such as 4.5S RNA. The protein component plays an auxiliary but essential role in vivo by binding to the 5'-leader sequence and broadening the substrate specificity of the ribozyme.</text>
</comment>
<keyword evidence="3" id="KW-0540">Nuclease</keyword>
<sequence length="105" mass="12105">MNSARITELLKTRPKANLYWGLYSVLVSQDTKPDLGIAVAKKLVKRAVDRNRLKRMVREMIWAAQTTTLHNDVVIKLKKPIGRETRGRLRKKEKDVLRVQVTGLL</sequence>
<evidence type="ECO:0000256" key="1">
    <source>
        <dbReference type="ARBA" id="ARBA00002663"/>
    </source>
</evidence>
<evidence type="ECO:0000256" key="3">
    <source>
        <dbReference type="ARBA" id="ARBA00022722"/>
    </source>
</evidence>
<dbReference type="InterPro" id="IPR014721">
    <property type="entry name" value="Ribsml_uS5_D2-typ_fold_subgr"/>
</dbReference>
<dbReference type="SUPFAM" id="SSF54211">
    <property type="entry name" value="Ribosomal protein S5 domain 2-like"/>
    <property type="match status" value="1"/>
</dbReference>
<dbReference type="InterPro" id="IPR000100">
    <property type="entry name" value="RNase_P"/>
</dbReference>
<dbReference type="KEGG" id="pani:DCO16_11120"/>
<keyword evidence="5" id="KW-0378">Hydrolase</keyword>